<evidence type="ECO:0000313" key="1">
    <source>
        <dbReference type="EMBL" id="RMB82680.1"/>
    </source>
</evidence>
<name>A0A3M0I3C0_9ACTN</name>
<proteinExistence type="predicted"/>
<dbReference type="AlphaFoldDB" id="A0A3M0I3C0"/>
<gene>
    <name evidence="1" type="ORF">CTZ28_28460</name>
</gene>
<comment type="caution">
    <text evidence="1">The sequence shown here is derived from an EMBL/GenBank/DDBJ whole genome shotgun (WGS) entry which is preliminary data.</text>
</comment>
<reference evidence="1 2" key="1">
    <citation type="submission" date="2017-11" db="EMBL/GenBank/DDBJ databases">
        <title>Draft genome of actinobacteria isolated from guarana (Paullinia cupana (Mart.) Ducke.</title>
        <authorList>
            <person name="Siqueira K.A."/>
            <person name="Liotti R.G."/>
            <person name="Mendes T.A.O."/>
            <person name="Soares M.A."/>
        </authorList>
    </citation>
    <scope>NUCLEOTIDE SEQUENCE [LARGE SCALE GENOMIC DNA]</scope>
    <source>
        <strain evidence="1 2">193</strain>
    </source>
</reference>
<keyword evidence="2" id="KW-1185">Reference proteome</keyword>
<dbReference type="EMBL" id="PENI01000021">
    <property type="protein sequence ID" value="RMB82680.1"/>
    <property type="molecule type" value="Genomic_DNA"/>
</dbReference>
<evidence type="ECO:0000313" key="2">
    <source>
        <dbReference type="Proteomes" id="UP000270471"/>
    </source>
</evidence>
<accession>A0A3M0I3C0</accession>
<sequence length="75" mass="7785">MAMEVMSPTCLVPGAGVVKSRPGESAAGMALSAGRVSVGPRRRGAPAMSRSMRLPLVMYRLLRPLSASTSVRSGL</sequence>
<organism evidence="1 2">
    <name type="scientific">Streptomyces shenzhenensis</name>
    <dbReference type="NCBI Taxonomy" id="943815"/>
    <lineage>
        <taxon>Bacteria</taxon>
        <taxon>Bacillati</taxon>
        <taxon>Actinomycetota</taxon>
        <taxon>Actinomycetes</taxon>
        <taxon>Kitasatosporales</taxon>
        <taxon>Streptomycetaceae</taxon>
        <taxon>Streptomyces</taxon>
    </lineage>
</organism>
<protein>
    <submittedName>
        <fullName evidence="1">Uncharacterized protein</fullName>
    </submittedName>
</protein>
<dbReference type="Proteomes" id="UP000270471">
    <property type="component" value="Unassembled WGS sequence"/>
</dbReference>